<accession>A0ABP8RM41</accession>
<organism evidence="3 4">
    <name type="scientific">Mycobacterium paraffinicum</name>
    <dbReference type="NCBI Taxonomy" id="53378"/>
    <lineage>
        <taxon>Bacteria</taxon>
        <taxon>Bacillati</taxon>
        <taxon>Actinomycetota</taxon>
        <taxon>Actinomycetes</taxon>
        <taxon>Mycobacteriales</taxon>
        <taxon>Mycobacteriaceae</taxon>
        <taxon>Mycobacterium</taxon>
    </lineage>
</organism>
<comment type="caution">
    <text evidence="3">The sequence shown here is derived from an EMBL/GenBank/DDBJ whole genome shotgun (WGS) entry which is preliminary data.</text>
</comment>
<gene>
    <name evidence="3" type="ORF">GCM10023161_26630</name>
</gene>
<feature type="domain" description="DNA topoisomerase IB N-terminal" evidence="2">
    <location>
        <begin position="22"/>
        <end position="70"/>
    </location>
</feature>
<evidence type="ECO:0000313" key="4">
    <source>
        <dbReference type="Proteomes" id="UP001501417"/>
    </source>
</evidence>
<keyword evidence="4" id="KW-1185">Reference proteome</keyword>
<dbReference type="InterPro" id="IPR035447">
    <property type="entry name" value="DNA_topo_I_N_sf"/>
</dbReference>
<dbReference type="EMBL" id="BAABGF010000031">
    <property type="protein sequence ID" value="GAA4542600.1"/>
    <property type="molecule type" value="Genomic_DNA"/>
</dbReference>
<proteinExistence type="predicted"/>
<evidence type="ECO:0000313" key="3">
    <source>
        <dbReference type="EMBL" id="GAA4542600.1"/>
    </source>
</evidence>
<evidence type="ECO:0000256" key="1">
    <source>
        <dbReference type="SAM" id="MobiDB-lite"/>
    </source>
</evidence>
<dbReference type="Proteomes" id="UP001501417">
    <property type="component" value="Unassembled WGS sequence"/>
</dbReference>
<feature type="region of interest" description="Disordered" evidence="1">
    <location>
        <begin position="69"/>
        <end position="110"/>
    </location>
</feature>
<protein>
    <recommendedName>
        <fullName evidence="2">DNA topoisomerase IB N-terminal domain-containing protein</fullName>
    </recommendedName>
</protein>
<dbReference type="Gene3D" id="3.30.66.10">
    <property type="entry name" value="DNA topoisomerase I domain"/>
    <property type="match status" value="1"/>
</dbReference>
<feature type="compositionally biased region" description="Polar residues" evidence="1">
    <location>
        <begin position="73"/>
        <end position="94"/>
    </location>
</feature>
<evidence type="ECO:0000259" key="2">
    <source>
        <dbReference type="Pfam" id="PF21338"/>
    </source>
</evidence>
<dbReference type="Pfam" id="PF21338">
    <property type="entry name" value="Top1B_N_bact"/>
    <property type="match status" value="1"/>
</dbReference>
<reference evidence="4" key="1">
    <citation type="journal article" date="2019" name="Int. J. Syst. Evol. Microbiol.">
        <title>The Global Catalogue of Microorganisms (GCM) 10K type strain sequencing project: providing services to taxonomists for standard genome sequencing and annotation.</title>
        <authorList>
            <consortium name="The Broad Institute Genomics Platform"/>
            <consortium name="The Broad Institute Genome Sequencing Center for Infectious Disease"/>
            <person name="Wu L."/>
            <person name="Ma J."/>
        </authorList>
    </citation>
    <scope>NUCLEOTIDE SEQUENCE [LARGE SCALE GENOMIC DNA]</scope>
    <source>
        <strain evidence="4">JCM 17782</strain>
    </source>
</reference>
<dbReference type="InterPro" id="IPR049331">
    <property type="entry name" value="Top1B_N_bact"/>
</dbReference>
<sequence length="110" mass="11975">MMRLRRSVLSNPGIARKRRGKGFAYYGPDGELLSDPETLRRIKDLVIPPAWKNVWISPHPNGHIQAVGVDAAASTSTTPHGSRNAPRRSSTGSWNFPPGCRSGAPSSRKT</sequence>
<dbReference type="SUPFAM" id="SSF55869">
    <property type="entry name" value="DNA topoisomerase I domain"/>
    <property type="match status" value="1"/>
</dbReference>
<name>A0ABP8RM41_9MYCO</name>